<sequence length="295" mass="30971">MVASSGGPVLPFHKTFAASAIAACTAEIFTLPLDTAKVKLQLQPKTAAPKYKGLLGTCLTVAREEGASALWKGLAPGLQRQVVYGGLRIGLYEPIRNAMVGKDHTGDVSLGIKIAAGLTTGAIGISVASPTDLVKVRMQAAGRLPDGHPRKYTSSITAYRTIISTEGVAALWTGLGPNIARNAIINAAELASYDQIKESLLKSGMFQDNIYCHVVSGLGAGLFAVICGSPVDVVKSRMMGAAPGVYSGVLDAFVKTFKADGPLAFYNGFSSNFARLGSWNTIMFLCLEQVKRAMA</sequence>
<comment type="caution">
    <text evidence="14">The sequence shown here is derived from an EMBL/GenBank/DDBJ whole genome shotgun (WGS) entry which is preliminary data.</text>
</comment>
<evidence type="ECO:0000256" key="3">
    <source>
        <dbReference type="ARBA" id="ARBA00006375"/>
    </source>
</evidence>
<keyword evidence="7" id="KW-0999">Mitochondrion inner membrane</keyword>
<dbReference type="InterPro" id="IPR018108">
    <property type="entry name" value="MCP_transmembrane"/>
</dbReference>
<dbReference type="PROSITE" id="PS50920">
    <property type="entry name" value="SOLCAR"/>
    <property type="match status" value="3"/>
</dbReference>
<organism evidence="14 15">
    <name type="scientific">Chlorella vulgaris</name>
    <name type="common">Green alga</name>
    <dbReference type="NCBI Taxonomy" id="3077"/>
    <lineage>
        <taxon>Eukaryota</taxon>
        <taxon>Viridiplantae</taxon>
        <taxon>Chlorophyta</taxon>
        <taxon>core chlorophytes</taxon>
        <taxon>Trebouxiophyceae</taxon>
        <taxon>Chlorellales</taxon>
        <taxon>Chlorellaceae</taxon>
        <taxon>Chlorella clade</taxon>
        <taxon>Chlorella</taxon>
    </lineage>
</organism>
<dbReference type="Pfam" id="PF00153">
    <property type="entry name" value="Mito_carr"/>
    <property type="match status" value="3"/>
</dbReference>
<accession>A0A9D4TN10</accession>
<keyword evidence="5 12" id="KW-0812">Transmembrane</keyword>
<dbReference type="OrthoDB" id="448427at2759"/>
<dbReference type="GO" id="GO:0022857">
    <property type="term" value="F:transmembrane transporter activity"/>
    <property type="evidence" value="ECO:0007669"/>
    <property type="project" value="UniProtKB-ARBA"/>
</dbReference>
<dbReference type="Proteomes" id="UP001055712">
    <property type="component" value="Unassembled WGS sequence"/>
</dbReference>
<feature type="repeat" description="Solcar" evidence="12">
    <location>
        <begin position="10"/>
        <end position="98"/>
    </location>
</feature>
<dbReference type="FunFam" id="1.50.40.10:FF:000019">
    <property type="entry name" value="Mitochondrial uncoupling protein 1"/>
    <property type="match status" value="1"/>
</dbReference>
<dbReference type="PANTHER" id="PTHR45618">
    <property type="entry name" value="MITOCHONDRIAL DICARBOXYLATE CARRIER-RELATED"/>
    <property type="match status" value="1"/>
</dbReference>
<evidence type="ECO:0000256" key="2">
    <source>
        <dbReference type="ARBA" id="ARBA00004273"/>
    </source>
</evidence>
<evidence type="ECO:0000256" key="8">
    <source>
        <dbReference type="ARBA" id="ARBA00022989"/>
    </source>
</evidence>
<evidence type="ECO:0000256" key="12">
    <source>
        <dbReference type="PROSITE-ProRule" id="PRU00282"/>
    </source>
</evidence>
<evidence type="ECO:0000256" key="9">
    <source>
        <dbReference type="ARBA" id="ARBA00023016"/>
    </source>
</evidence>
<dbReference type="Gene3D" id="1.50.40.10">
    <property type="entry name" value="Mitochondrial carrier domain"/>
    <property type="match status" value="1"/>
</dbReference>
<evidence type="ECO:0000256" key="4">
    <source>
        <dbReference type="ARBA" id="ARBA00022448"/>
    </source>
</evidence>
<dbReference type="PRINTS" id="PR00784">
    <property type="entry name" value="MTUNCOUPLING"/>
</dbReference>
<dbReference type="AlphaFoldDB" id="A0A9D4TN10"/>
<comment type="subcellular location">
    <subcellularLocation>
        <location evidence="1">Membrane</location>
        <topology evidence="1">Multi-pass membrane protein</topology>
    </subcellularLocation>
    <subcellularLocation>
        <location evidence="2">Mitochondrion inner membrane</location>
    </subcellularLocation>
</comment>
<feature type="repeat" description="Solcar" evidence="12">
    <location>
        <begin position="108"/>
        <end position="199"/>
    </location>
</feature>
<evidence type="ECO:0000256" key="7">
    <source>
        <dbReference type="ARBA" id="ARBA00022792"/>
    </source>
</evidence>
<dbReference type="InterPro" id="IPR002067">
    <property type="entry name" value="MCP"/>
</dbReference>
<comment type="similarity">
    <text evidence="3 13">Belongs to the mitochondrial carrier (TC 2.A.29) family.</text>
</comment>
<dbReference type="InterPro" id="IPR050391">
    <property type="entry name" value="Mito_Metabolite_Transporter"/>
</dbReference>
<evidence type="ECO:0000313" key="14">
    <source>
        <dbReference type="EMBL" id="KAI3429755.1"/>
    </source>
</evidence>
<dbReference type="InterPro" id="IPR023395">
    <property type="entry name" value="MCP_dom_sf"/>
</dbReference>
<evidence type="ECO:0000256" key="1">
    <source>
        <dbReference type="ARBA" id="ARBA00004141"/>
    </source>
</evidence>
<evidence type="ECO:0000313" key="15">
    <source>
        <dbReference type="Proteomes" id="UP001055712"/>
    </source>
</evidence>
<evidence type="ECO:0000256" key="6">
    <source>
        <dbReference type="ARBA" id="ARBA00022737"/>
    </source>
</evidence>
<reference evidence="14" key="2">
    <citation type="submission" date="2020-11" db="EMBL/GenBank/DDBJ databases">
        <authorList>
            <person name="Cecchin M."/>
            <person name="Marcolungo L."/>
            <person name="Rossato M."/>
            <person name="Girolomoni L."/>
            <person name="Cosentino E."/>
            <person name="Cuine S."/>
            <person name="Li-Beisson Y."/>
            <person name="Delledonne M."/>
            <person name="Ballottari M."/>
        </authorList>
    </citation>
    <scope>NUCLEOTIDE SEQUENCE</scope>
    <source>
        <strain evidence="14">211/11P</strain>
        <tissue evidence="14">Whole cell</tissue>
    </source>
</reference>
<keyword evidence="15" id="KW-1185">Reference proteome</keyword>
<keyword evidence="8" id="KW-1133">Transmembrane helix</keyword>
<keyword evidence="11 12" id="KW-0472">Membrane</keyword>
<keyword evidence="4 13" id="KW-0813">Transport</keyword>
<reference evidence="14" key="1">
    <citation type="journal article" date="2019" name="Plant J.">
        <title>Chlorella vulgaris genome assembly and annotation reveals the molecular basis for metabolic acclimation to high light conditions.</title>
        <authorList>
            <person name="Cecchin M."/>
            <person name="Marcolungo L."/>
            <person name="Rossato M."/>
            <person name="Girolomoni L."/>
            <person name="Cosentino E."/>
            <person name="Cuine S."/>
            <person name="Li-Beisson Y."/>
            <person name="Delledonne M."/>
            <person name="Ballottari M."/>
        </authorList>
    </citation>
    <scope>NUCLEOTIDE SEQUENCE</scope>
    <source>
        <strain evidence="14">211/11P</strain>
    </source>
</reference>
<evidence type="ECO:0000256" key="5">
    <source>
        <dbReference type="ARBA" id="ARBA00022692"/>
    </source>
</evidence>
<evidence type="ECO:0000256" key="13">
    <source>
        <dbReference type="RuleBase" id="RU000488"/>
    </source>
</evidence>
<gene>
    <name evidence="14" type="ORF">D9Q98_010068</name>
</gene>
<protein>
    <submittedName>
        <fullName evidence="14">Uncharacterized protein</fullName>
    </submittedName>
</protein>
<feature type="repeat" description="Solcar" evidence="12">
    <location>
        <begin position="208"/>
        <end position="293"/>
    </location>
</feature>
<dbReference type="EMBL" id="SIDB01000008">
    <property type="protein sequence ID" value="KAI3429755.1"/>
    <property type="molecule type" value="Genomic_DNA"/>
</dbReference>
<keyword evidence="6" id="KW-0677">Repeat</keyword>
<evidence type="ECO:0000256" key="10">
    <source>
        <dbReference type="ARBA" id="ARBA00023128"/>
    </source>
</evidence>
<dbReference type="GO" id="GO:0005743">
    <property type="term" value="C:mitochondrial inner membrane"/>
    <property type="evidence" value="ECO:0007669"/>
    <property type="project" value="UniProtKB-SubCell"/>
</dbReference>
<proteinExistence type="inferred from homology"/>
<name>A0A9D4TN10_CHLVU</name>
<keyword evidence="9" id="KW-0346">Stress response</keyword>
<evidence type="ECO:0000256" key="11">
    <source>
        <dbReference type="ARBA" id="ARBA00023136"/>
    </source>
</evidence>
<keyword evidence="10" id="KW-0496">Mitochondrion</keyword>
<dbReference type="SUPFAM" id="SSF103506">
    <property type="entry name" value="Mitochondrial carrier"/>
    <property type="match status" value="1"/>
</dbReference>